<dbReference type="SUPFAM" id="SSF48371">
    <property type="entry name" value="ARM repeat"/>
    <property type="match status" value="2"/>
</dbReference>
<comment type="function">
    <text evidence="1">Catalyzes the hydroxylation of the N(6)-(4-aminobutyl)-L-lysine intermediate produced by deoxyhypusine synthase/DHPS on a critical lysine of the eukaryotic translation initiation factor 5A/eIF-5A. This is the second step of the post-translational modification of that lysine into an unusual amino acid residue named hypusine. Hypusination is unique to mature eIF-5A factor and is essential for its function.</text>
</comment>
<feature type="repeat" description="HEAT" evidence="2">
    <location>
        <begin position="983"/>
        <end position="1020"/>
    </location>
</feature>
<dbReference type="GO" id="GO:0016192">
    <property type="term" value="P:vesicle-mediated transport"/>
    <property type="evidence" value="ECO:0007669"/>
    <property type="project" value="InterPro"/>
</dbReference>
<dbReference type="Pfam" id="PF13646">
    <property type="entry name" value="HEAT_2"/>
    <property type="match status" value="1"/>
</dbReference>
<dbReference type="Pfam" id="PF01602">
    <property type="entry name" value="Adaptin_N"/>
    <property type="match status" value="1"/>
</dbReference>
<dbReference type="PANTHER" id="PTHR12697:SF5">
    <property type="entry name" value="DEOXYHYPUSINE HYDROXYLASE"/>
    <property type="match status" value="1"/>
</dbReference>
<dbReference type="InterPro" id="IPR011989">
    <property type="entry name" value="ARM-like"/>
</dbReference>
<accession>A0A821E5E2</accession>
<gene>
    <name evidence="4" type="ORF">TSG867_LOCUS29625</name>
</gene>
<dbReference type="Proteomes" id="UP000663862">
    <property type="component" value="Unassembled WGS sequence"/>
</dbReference>
<comment type="caution">
    <text evidence="4">The sequence shown here is derived from an EMBL/GenBank/DDBJ whole genome shotgun (WGS) entry which is preliminary data.</text>
</comment>
<protein>
    <recommendedName>
        <fullName evidence="3">NACHT domain-containing protein</fullName>
    </recommendedName>
</protein>
<evidence type="ECO:0000259" key="3">
    <source>
        <dbReference type="PROSITE" id="PS50837"/>
    </source>
</evidence>
<dbReference type="PROSITE" id="PS50077">
    <property type="entry name" value="HEAT_REPEAT"/>
    <property type="match status" value="1"/>
</dbReference>
<evidence type="ECO:0000256" key="2">
    <source>
        <dbReference type="PROSITE-ProRule" id="PRU00103"/>
    </source>
</evidence>
<dbReference type="EMBL" id="CAJOBQ010004250">
    <property type="protein sequence ID" value="CAF4631408.1"/>
    <property type="molecule type" value="Genomic_DNA"/>
</dbReference>
<organism evidence="4 5">
    <name type="scientific">Rotaria socialis</name>
    <dbReference type="NCBI Taxonomy" id="392032"/>
    <lineage>
        <taxon>Eukaryota</taxon>
        <taxon>Metazoa</taxon>
        <taxon>Spiralia</taxon>
        <taxon>Gnathifera</taxon>
        <taxon>Rotifera</taxon>
        <taxon>Eurotatoria</taxon>
        <taxon>Bdelloidea</taxon>
        <taxon>Philodinida</taxon>
        <taxon>Philodinidae</taxon>
        <taxon>Rotaria</taxon>
    </lineage>
</organism>
<dbReference type="GO" id="GO:0030117">
    <property type="term" value="C:membrane coat"/>
    <property type="evidence" value="ECO:0007669"/>
    <property type="project" value="InterPro"/>
</dbReference>
<evidence type="ECO:0000313" key="5">
    <source>
        <dbReference type="Proteomes" id="UP000663862"/>
    </source>
</evidence>
<dbReference type="Pfam" id="PF05729">
    <property type="entry name" value="NACHT"/>
    <property type="match status" value="1"/>
</dbReference>
<dbReference type="GO" id="GO:0016491">
    <property type="term" value="F:oxidoreductase activity"/>
    <property type="evidence" value="ECO:0007669"/>
    <property type="project" value="TreeGrafter"/>
</dbReference>
<dbReference type="Gene3D" id="3.40.50.300">
    <property type="entry name" value="P-loop containing nucleotide triphosphate hydrolases"/>
    <property type="match status" value="1"/>
</dbReference>
<dbReference type="Gene3D" id="1.25.10.10">
    <property type="entry name" value="Leucine-rich Repeat Variant"/>
    <property type="match status" value="4"/>
</dbReference>
<evidence type="ECO:0000313" key="4">
    <source>
        <dbReference type="EMBL" id="CAF4631408.1"/>
    </source>
</evidence>
<dbReference type="InterPro" id="IPR021133">
    <property type="entry name" value="HEAT_type_2"/>
</dbReference>
<reference evidence="4" key="1">
    <citation type="submission" date="2021-02" db="EMBL/GenBank/DDBJ databases">
        <authorList>
            <person name="Nowell W R."/>
        </authorList>
    </citation>
    <scope>NUCLEOTIDE SEQUENCE</scope>
</reference>
<dbReference type="InterPro" id="IPR004155">
    <property type="entry name" value="PBS_lyase_HEAT"/>
</dbReference>
<dbReference type="PANTHER" id="PTHR12697">
    <property type="entry name" value="PBS LYASE HEAT-LIKE PROTEIN"/>
    <property type="match status" value="1"/>
</dbReference>
<dbReference type="InterPro" id="IPR016024">
    <property type="entry name" value="ARM-type_fold"/>
</dbReference>
<name>A0A821E5E2_9BILA</name>
<sequence>MSEAVSNALIVCCFLTPEYEASPPCKLELEMAQRLHKHIIPSIDFSDDSDVNIQLKAKALADNIKSELVNIKNELASKEKNKLVGEENNELVGNMKTKPGVPVGEDASAPRKFFELIREKYLQENRIKRMVNEESFPIEQSYINLAMIETKEQHEKEKKLKQQDKYEMLDPENEQDNRLPHHYNEILGTYEEIYGTKTSINVEEIFQKCKGTTKKVLVLGRAGIGKSTFCQYITYRWAKGELWPEYELLVLIHLRKLTDNRYPQGTKYLPSDIVNNEYFPYDDISREEKQYFNGQCKNGKVLWILDGYDEVAQNIPQHLKDVLDHISTTHHHILTSRPYAIPSYDVKMEIIGFTDDNIYKYVELFFDQLRDEMSSAPAETQKIKRFLKLNPSIWGVAHIPVNLELICTAWSNTGWSKTTMLTVTELYDNIIEWLCRRYLQKQNIDIQDMTKSDVFEHEKCKNQLEFLQHLAFKAIEMNQIMLPPGLLEETQQECALQQLRPILNFGILKSYDDKLTGENNEMKKQHYFVHLSFQEHLAGRHLLKLLMSSNHQNAIDFINNYKYNQRLRLVLIFAAGLLAQSTFRAARNVFFTALIGEPVDLLGLQHTKLLIECIDQLTEQTVFPERTTYLKSISLWIAICATQKQHIVQEYLLQSLQRATNLTNTEMLQNTFTQLMDSKGKHTKTGIFRIICALEISYPIPRYLSALVNAMDDKDYYVRKCASEALGNMGEKAATKEVINALANAMCDKHYDVRKCALEALTKMGEKAATNVVISALANAVRDQDRGVRQNALEALKKMGGKAWTNEVISALANAMRDPDEGVRWNALEALRNMGEKAATNEVIVALANAMRDQDGSVSEIASKALGNMSEKAATNVVIGALLDAMCDKNWVVRWNASEALGKMGEKAATNEVINALVNAMADEDWHVRWKASEEFAKIGEKAVTHEVIGALVNAMCDGNRDVRERASEAFAEMGEKASTNEVIGTLLNAMGDENWRVRVHASQALGKMGEKAATNEVIDVLLNAMCNENRGVRFNASDGLRMIGEKAATNEVIAVLLNAMDDENRIVRETASNALGKMGEKALTNEVISALANTMRDQNEGVRRNAMEALKKMGEKAWTNEVISALANAICDKNAYVRNCASEALGNMGEKAATNEVIRALLNACVDIVHLRNAMEALKKMGEKAWTNEVISALANAICDKNEYVRNCASEALGNMGEKAATNEVIRALLNACVDIVHVSKHAYLSEDVLSKSLVLAMCSYEALRRLDVKMVAKLNYCVRELDSMDLTSMPVEHLLKIYVSTENDGWLPLIAYGALLQGIALTAIGNTVKIYFGGGTHVVNVCDDQLMKNLVGAFSRQAQVLKGQFEE</sequence>
<dbReference type="SUPFAM" id="SSF52540">
    <property type="entry name" value="P-loop containing nucleoside triphosphate hydrolases"/>
    <property type="match status" value="1"/>
</dbReference>
<feature type="non-terminal residue" evidence="4">
    <location>
        <position position="1"/>
    </location>
</feature>
<proteinExistence type="predicted"/>
<dbReference type="SMART" id="SM00567">
    <property type="entry name" value="EZ_HEAT"/>
    <property type="match status" value="14"/>
</dbReference>
<evidence type="ECO:0000256" key="1">
    <source>
        <dbReference type="ARBA" id="ARBA00045876"/>
    </source>
</evidence>
<dbReference type="GO" id="GO:0006886">
    <property type="term" value="P:intracellular protein transport"/>
    <property type="evidence" value="ECO:0007669"/>
    <property type="project" value="InterPro"/>
</dbReference>
<dbReference type="InterPro" id="IPR002553">
    <property type="entry name" value="Clathrin/coatomer_adapt-like_N"/>
</dbReference>
<dbReference type="InterPro" id="IPR007111">
    <property type="entry name" value="NACHT_NTPase"/>
</dbReference>
<dbReference type="PROSITE" id="PS50837">
    <property type="entry name" value="NACHT"/>
    <property type="match status" value="1"/>
</dbReference>
<dbReference type="InterPro" id="IPR027417">
    <property type="entry name" value="P-loop_NTPase"/>
</dbReference>
<feature type="domain" description="NACHT" evidence="3">
    <location>
        <begin position="214"/>
        <end position="340"/>
    </location>
</feature>